<feature type="compositionally biased region" description="Basic and acidic residues" evidence="1">
    <location>
        <begin position="20"/>
        <end position="33"/>
    </location>
</feature>
<feature type="region of interest" description="Disordered" evidence="1">
    <location>
        <begin position="1"/>
        <end position="47"/>
    </location>
</feature>
<dbReference type="GO" id="GO:0008233">
    <property type="term" value="F:peptidase activity"/>
    <property type="evidence" value="ECO:0007669"/>
    <property type="project" value="UniProtKB-KW"/>
</dbReference>
<evidence type="ECO:0000256" key="1">
    <source>
        <dbReference type="SAM" id="MobiDB-lite"/>
    </source>
</evidence>
<sequence length="166" mass="18286">MRATTRPAPRAAFRPARRCCQRDDRLADRHPATDRGGGQTARTPQLQHRDVLGAVVADHVDAVGLAVTDVERADVGGARNHVVVGQHDTVGIDDDAGAGSHRVVVAQLGVDVDDLRPDLGDQRRRVERQRRVIGEPVQRECGRRRRCGRRRCGQTQSEHGQYGDQP</sequence>
<feature type="compositionally biased region" description="Basic residues" evidence="1">
    <location>
        <begin position="142"/>
        <end position="152"/>
    </location>
</feature>
<keyword evidence="2" id="KW-0378">Hydrolase</keyword>
<dbReference type="EMBL" id="MVBM01000012">
    <property type="protein sequence ID" value="OOK64480.1"/>
    <property type="molecule type" value="Genomic_DNA"/>
</dbReference>
<keyword evidence="2" id="KW-0645">Protease</keyword>
<evidence type="ECO:0000313" key="3">
    <source>
        <dbReference type="Proteomes" id="UP000189229"/>
    </source>
</evidence>
<evidence type="ECO:0000313" key="2">
    <source>
        <dbReference type="EMBL" id="OOK64480.1"/>
    </source>
</evidence>
<proteinExistence type="predicted"/>
<accession>A0A1V3WC30</accession>
<name>A0A1V3WC30_MYCKA</name>
<gene>
    <name evidence="2" type="ORF">BZL30_9017</name>
</gene>
<reference evidence="2 3" key="1">
    <citation type="submission" date="2017-02" db="EMBL/GenBank/DDBJ databases">
        <title>Complete genome sequences of Mycobacterium kansasii strains isolated from rhesus macaques.</title>
        <authorList>
            <person name="Panda A."/>
            <person name="Nagaraj S."/>
            <person name="Zhao X."/>
            <person name="Tettelin H."/>
            <person name="Detolla L.J."/>
        </authorList>
    </citation>
    <scope>NUCLEOTIDE SEQUENCE [LARGE SCALE GENOMIC DNA]</scope>
    <source>
        <strain evidence="2 3">11-3813</strain>
    </source>
</reference>
<comment type="caution">
    <text evidence="2">The sequence shown here is derived from an EMBL/GenBank/DDBJ whole genome shotgun (WGS) entry which is preliminary data.</text>
</comment>
<feature type="compositionally biased region" description="Low complexity" evidence="1">
    <location>
        <begin position="1"/>
        <end position="14"/>
    </location>
</feature>
<dbReference type="AlphaFoldDB" id="A0A1V3WC30"/>
<dbReference type="Proteomes" id="UP000189229">
    <property type="component" value="Unassembled WGS sequence"/>
</dbReference>
<organism evidence="2 3">
    <name type="scientific">Mycobacterium kansasii</name>
    <dbReference type="NCBI Taxonomy" id="1768"/>
    <lineage>
        <taxon>Bacteria</taxon>
        <taxon>Bacillati</taxon>
        <taxon>Actinomycetota</taxon>
        <taxon>Actinomycetes</taxon>
        <taxon>Mycobacteriales</taxon>
        <taxon>Mycobacteriaceae</taxon>
        <taxon>Mycobacterium</taxon>
    </lineage>
</organism>
<dbReference type="GO" id="GO:0006508">
    <property type="term" value="P:proteolysis"/>
    <property type="evidence" value="ECO:0007669"/>
    <property type="project" value="UniProtKB-KW"/>
</dbReference>
<feature type="region of interest" description="Disordered" evidence="1">
    <location>
        <begin position="139"/>
        <end position="166"/>
    </location>
</feature>
<protein>
    <submittedName>
        <fullName evidence="2">Protease domain protein</fullName>
    </submittedName>
</protein>